<name>A0ABW6KC81_9BACI</name>
<dbReference type="EMBL" id="JBIACK010000006">
    <property type="protein sequence ID" value="MFE8701779.1"/>
    <property type="molecule type" value="Genomic_DNA"/>
</dbReference>
<reference evidence="2 3" key="1">
    <citation type="submission" date="2024-08" db="EMBL/GenBank/DDBJ databases">
        <title>Two novel Cytobacillus novel species.</title>
        <authorList>
            <person name="Liu G."/>
        </authorList>
    </citation>
    <scope>NUCLEOTIDE SEQUENCE [LARGE SCALE GENOMIC DNA]</scope>
    <source>
        <strain evidence="2 3">FJAT-54145</strain>
    </source>
</reference>
<dbReference type="InterPro" id="IPR042229">
    <property type="entry name" value="Listeria/Bacterioides_rpt_sf"/>
</dbReference>
<comment type="caution">
    <text evidence="2">The sequence shown here is derived from an EMBL/GenBank/DDBJ whole genome shotgun (WGS) entry which is preliminary data.</text>
</comment>
<protein>
    <submittedName>
        <fullName evidence="2">InlB B-repeat-containing protein</fullName>
    </submittedName>
</protein>
<dbReference type="Proteomes" id="UP001601059">
    <property type="component" value="Unassembled WGS sequence"/>
</dbReference>
<dbReference type="NCBIfam" id="TIGR02543">
    <property type="entry name" value="List_Bact_rpt"/>
    <property type="match status" value="2"/>
</dbReference>
<keyword evidence="3" id="KW-1185">Reference proteome</keyword>
<accession>A0ABW6KC81</accession>
<dbReference type="Pfam" id="PF09479">
    <property type="entry name" value="Flg_new"/>
    <property type="match status" value="2"/>
</dbReference>
<evidence type="ECO:0000313" key="3">
    <source>
        <dbReference type="Proteomes" id="UP001601059"/>
    </source>
</evidence>
<comment type="subcellular location">
    <subcellularLocation>
        <location evidence="1">Cell envelope</location>
    </subcellularLocation>
</comment>
<feature type="non-terminal residue" evidence="2">
    <location>
        <position position="1"/>
    </location>
</feature>
<dbReference type="InterPro" id="IPR013378">
    <property type="entry name" value="InlB-like_B-rpt"/>
</dbReference>
<evidence type="ECO:0000256" key="1">
    <source>
        <dbReference type="ARBA" id="ARBA00004196"/>
    </source>
</evidence>
<evidence type="ECO:0000313" key="2">
    <source>
        <dbReference type="EMBL" id="MFE8701779.1"/>
    </source>
</evidence>
<gene>
    <name evidence="2" type="ORF">ACFYKX_14360</name>
</gene>
<sequence length="602" mass="66737">TYDVTFDAGGGNVTPTIQTKLYDSTYGKQSDGSEEVLPIPTKAGHDFVGWYSQADGAGVEVTNITPVNIPSDHTLYAHWTAKPYTVTFDAGDGTVTTTTQTKLFGSTYGKGSDGTSNESLPTPTRTGYAFAGWYDNSGFTGSAITNQSEVTTANSHTLYAKWTAIPYYGTNPSTNSPTQEVITVPVEIGNVGSGLTLTQTPITRTTDQTGKIKDDVTFTSGRAKETVESVKQAGKDTARIVIPDASDKVSEVKVNVPKEATKELSNSNVNLEIYTENVRIIVPNQSFDGLEDDLFFRVVPIKEELKQKEVEERAKGEPIIIGAAQGKKVNLVSRPMTVETNMKRLTTTLILPLRDVVLPVDPVERETFLKELVVFIEHSDGEKKLVKADVVNYKDGLFGLQFDINKFSTFTILRLEGGIQGPTNPWGDFEVKEGQVGRIQAGNNTVLYKLDGDQLVYERVLTKEQYYRVYSKRSGLYRLGGNGVYIKQNNNVIYNTPSKTKLKQNQCFYDSACNEISKPLVWQGRKMNRGQIGGVDIVNTTELFQLNHKDEPILIRPLNTTEWYRVYGYIPPLYNVGGGYYVLQADAKYEELPQELQITDEK</sequence>
<dbReference type="Gene3D" id="2.60.40.4270">
    <property type="entry name" value="Listeria-Bacteroides repeat domain"/>
    <property type="match status" value="2"/>
</dbReference>
<proteinExistence type="predicted"/>
<organism evidence="2 3">
    <name type="scientific">Cytobacillus spartinae</name>
    <dbReference type="NCBI Taxonomy" id="3299023"/>
    <lineage>
        <taxon>Bacteria</taxon>
        <taxon>Bacillati</taxon>
        <taxon>Bacillota</taxon>
        <taxon>Bacilli</taxon>
        <taxon>Bacillales</taxon>
        <taxon>Bacillaceae</taxon>
        <taxon>Cytobacillus</taxon>
    </lineage>
</organism>
<dbReference type="RefSeq" id="WP_389361748.1">
    <property type="nucleotide sequence ID" value="NZ_JBIACK010000006.1"/>
</dbReference>